<evidence type="ECO:0008006" key="6">
    <source>
        <dbReference type="Google" id="ProtNLM"/>
    </source>
</evidence>
<proteinExistence type="inferred from homology"/>
<dbReference type="Gene3D" id="3.40.50.720">
    <property type="entry name" value="NAD(P)-binding Rossmann-like Domain"/>
    <property type="match status" value="1"/>
</dbReference>
<reference evidence="5" key="1">
    <citation type="journal article" date="2019" name="Int. J. Syst. Evol. Microbiol.">
        <title>The Global Catalogue of Microorganisms (GCM) 10K type strain sequencing project: providing services to taxonomists for standard genome sequencing and annotation.</title>
        <authorList>
            <consortium name="The Broad Institute Genomics Platform"/>
            <consortium name="The Broad Institute Genome Sequencing Center for Infectious Disease"/>
            <person name="Wu L."/>
            <person name="Ma J."/>
        </authorList>
    </citation>
    <scope>NUCLEOTIDE SEQUENCE [LARGE SCALE GENOMIC DNA]</scope>
    <source>
        <strain evidence="5">NBRC 108728</strain>
    </source>
</reference>
<evidence type="ECO:0000256" key="1">
    <source>
        <dbReference type="ARBA" id="ARBA00006484"/>
    </source>
</evidence>
<keyword evidence="5" id="KW-1185">Reference proteome</keyword>
<evidence type="ECO:0000256" key="2">
    <source>
        <dbReference type="ARBA" id="ARBA00023002"/>
    </source>
</evidence>
<dbReference type="EMBL" id="AP027732">
    <property type="protein sequence ID" value="BDZ51286.1"/>
    <property type="molecule type" value="Genomic_DNA"/>
</dbReference>
<feature type="compositionally biased region" description="Gly residues" evidence="3">
    <location>
        <begin position="378"/>
        <end position="391"/>
    </location>
</feature>
<keyword evidence="2" id="KW-0560">Oxidoreductase</keyword>
<dbReference type="InterPro" id="IPR002347">
    <property type="entry name" value="SDR_fam"/>
</dbReference>
<feature type="compositionally biased region" description="Pro residues" evidence="3">
    <location>
        <begin position="300"/>
        <end position="326"/>
    </location>
</feature>
<feature type="compositionally biased region" description="Basic and acidic residues" evidence="3">
    <location>
        <begin position="350"/>
        <end position="374"/>
    </location>
</feature>
<comment type="similarity">
    <text evidence="1">Belongs to the short-chain dehydrogenases/reductases (SDR) family.</text>
</comment>
<dbReference type="Pfam" id="PF00106">
    <property type="entry name" value="adh_short"/>
    <property type="match status" value="1"/>
</dbReference>
<dbReference type="PANTHER" id="PTHR43157:SF31">
    <property type="entry name" value="PHOSPHATIDYLINOSITOL-GLYCAN BIOSYNTHESIS CLASS F PROTEIN"/>
    <property type="match status" value="1"/>
</dbReference>
<accession>A0ABN6Y5M3</accession>
<dbReference type="InterPro" id="IPR036291">
    <property type="entry name" value="NAD(P)-bd_dom_sf"/>
</dbReference>
<feature type="region of interest" description="Disordered" evidence="3">
    <location>
        <begin position="291"/>
        <end position="394"/>
    </location>
</feature>
<protein>
    <recommendedName>
        <fullName evidence="6">SDR family NAD(P)-dependent oxidoreductase</fullName>
    </recommendedName>
</protein>
<dbReference type="PROSITE" id="PS00061">
    <property type="entry name" value="ADH_SHORT"/>
    <property type="match status" value="1"/>
</dbReference>
<dbReference type="InterPro" id="IPR020904">
    <property type="entry name" value="Sc_DH/Rdtase_CS"/>
</dbReference>
<dbReference type="SUPFAM" id="SSF51735">
    <property type="entry name" value="NAD(P)-binding Rossmann-fold domains"/>
    <property type="match status" value="1"/>
</dbReference>
<name>A0ABN6Y5M3_9MICO</name>
<evidence type="ECO:0000256" key="3">
    <source>
        <dbReference type="SAM" id="MobiDB-lite"/>
    </source>
</evidence>
<evidence type="ECO:0000313" key="5">
    <source>
        <dbReference type="Proteomes" id="UP001321486"/>
    </source>
</evidence>
<sequence>MYNVPRQNGRRFVVTGANSGTGLETGKRLAAAGASVVLAVRNLEKGHAAEAEIRAGVPDADLEVRRLDLADLESVRAFADTIQADGRLDVLVNNAGVMIPPQRLTTADGFELQWGTNFLGPFALTALILPVLLRSEAPRVATMTSGTANFGRIRFDDLQSEKRYRPGAAYAQSKLADLLMGRQLGAVALGRGWPLLSTLAHPGYTRTNLQTAGRNLGRDEALPPIERTILPSQGVEQGAEPLLFAAVDPAAAQGRTTGRAGSRWSGRPTARAFRAAVADASWRSASGRSLRLRPGWASPPDSPCQPAPPDPPDLPALPRPARPTLPCPKSKGIFASAAGLRRSGPRRRKIPFDFGRRQGEAAAEEEGRRRRDGEAQAGRGGAGGTGAGGTGAPASVERLRVTERIGDQDVAVAHPGGARRLVEDGDDDAVVVGDRVERVHAVVLRVVHVRLVFVAGEETPAGVFRAELLGVALGEGDGGSVARDPIGGETGDVGHSEVDQVGAAEREALGLPGRGIDLLAAEALEHRFSGPRRNSGMSPCPS</sequence>
<organism evidence="4 5">
    <name type="scientific">Frondihabitans sucicola</name>
    <dbReference type="NCBI Taxonomy" id="1268041"/>
    <lineage>
        <taxon>Bacteria</taxon>
        <taxon>Bacillati</taxon>
        <taxon>Actinomycetota</taxon>
        <taxon>Actinomycetes</taxon>
        <taxon>Micrococcales</taxon>
        <taxon>Microbacteriaceae</taxon>
        <taxon>Frondihabitans</taxon>
    </lineage>
</organism>
<gene>
    <name evidence="4" type="ORF">GCM10025867_35270</name>
</gene>
<dbReference type="PRINTS" id="PR00081">
    <property type="entry name" value="GDHRDH"/>
</dbReference>
<evidence type="ECO:0000313" key="4">
    <source>
        <dbReference type="EMBL" id="BDZ51286.1"/>
    </source>
</evidence>
<dbReference type="PANTHER" id="PTHR43157">
    <property type="entry name" value="PHOSPHATIDYLINOSITOL-GLYCAN BIOSYNTHESIS CLASS F PROTEIN-RELATED"/>
    <property type="match status" value="1"/>
</dbReference>
<dbReference type="Proteomes" id="UP001321486">
    <property type="component" value="Chromosome"/>
</dbReference>